<comment type="similarity">
    <text evidence="3">Belongs to the XPG/RAD2 endonuclease family. XPG subfamily.</text>
</comment>
<feature type="region of interest" description="Disordered" evidence="14">
    <location>
        <begin position="502"/>
        <end position="554"/>
    </location>
</feature>
<feature type="domain" description="XPG N-terminal" evidence="16">
    <location>
        <begin position="1"/>
        <end position="98"/>
    </location>
</feature>
<dbReference type="GO" id="GO:0016788">
    <property type="term" value="F:hydrolase activity, acting on ester bonds"/>
    <property type="evidence" value="ECO:0007669"/>
    <property type="project" value="InterPro"/>
</dbReference>
<dbReference type="Gene3D" id="3.40.50.1010">
    <property type="entry name" value="5'-nuclease"/>
    <property type="match status" value="2"/>
</dbReference>
<reference evidence="17 18" key="1">
    <citation type="submission" date="2021-09" db="EMBL/GenBank/DDBJ databases">
        <title>Genomic insights and catalytic innovation underlie evolution of tropane alkaloids biosynthesis.</title>
        <authorList>
            <person name="Wang Y.-J."/>
            <person name="Tian T."/>
            <person name="Huang J.-P."/>
            <person name="Huang S.-X."/>
        </authorList>
    </citation>
    <scope>NUCLEOTIDE SEQUENCE [LARGE SCALE GENOMIC DNA]</scope>
    <source>
        <strain evidence="17">KIB-2018</strain>
        <tissue evidence="17">Leaf</tissue>
    </source>
</reference>
<dbReference type="Gene3D" id="1.10.150.20">
    <property type="entry name" value="5' to 3' exonuclease, C-terminal subdomain"/>
    <property type="match status" value="1"/>
</dbReference>
<dbReference type="InterPro" id="IPR006085">
    <property type="entry name" value="XPG_DNA_repair_N"/>
</dbReference>
<sequence length="1624" mass="180406">MGVHGLWDLIAPVGRRVSVETLSGKKLAIDESIWMVQFMKAMRDEKGEMVRNAHILGFFRRICKLLYLRTKPVFVFDGGTPALKRRTVIARRRQRENAQAKIRKTAEKLLLNQLKAMRLKELARALEDQRNTQKNDPKGKNILSSNPDNCVTGTCDREKLDELLAASIAAEENERLINTSTSAAASGGGVGVSFENELDGDEDEETILSAMDGNVDPAVVTALPESMQANLLGQKHLKNAKDKEILSDQIDKEVTDLEKLDEMLAASLTAEEKKNLTKDASTSSFAYHASEEDWDDDEEMLLPEVHGIVDPAVLAALPPSMQLDLLVQMRERLMAENRQKYQKVKKAPERFSELQIQAYLKTVAFRREIDQVQKAASGKGVGGVQTSRISSEANREFIFSSSFTGDKQLFTSAAVGRRGNVQQQTTVHSSDSVANNAPNARSNSVTGLVLDESTRVFDDDVETYMDERGRTRVSKVRAMGMRMTRDLQRNLDLMKEIEQEQTNAILTPSTQSEFDGSKAPTQHKQLEKSSPNDNMNSANLTERSGKSMLEDESSVQISFEVGDSKCAESDDDIFAELVAEKPIKVSSDSASDNDWEEGIVQGHGNGFSNNEELRVGPSLKESSISEDSEVEWEEGVCNIHDNFLSPEESKKPVSRGYLEEEADLQEAIRRSLEDRGGGKPIDTLSGNGILKRSGEIDNNAVELLDEEDISGGKSTFVNIVPQVKTSELEVTGSEISGLQLRSREEPNPVNETMVVSESCEYVGHSSQALNKEGTLSGEIKNGESVAALEGKETCFMEQSSYTFNEGGGLSMSSELCAKDHYPISKVPSDLPNTEAGTSLLVNKEKIATEDVPSNHFVEQANSSIHIRPLSTKDSENDIGLEEELAGGKDPDAELKEKANYTDQSIRMGSESMPVGLTKGSLEDEILNLGQEYINLEDEQRKLERNAESVSTEMFAECQELLQMFGIPYIIAPMEAEAQCAYMESANLVDGVVTDDSDVFLFGAQSVYKNIFDDRKYVETYFMKDIEKELGLTRDQLIRMALLLGSDYTEGVSGIGIVNAIEVVNAFPEEDGLHKFREWIESPDPTILGKLDAQTGLSERKKGSKVLGNNLSSANNNGGGTQSGQDIPQSHMMKQSADAAQQTKQIFMDKHRNVSKNWHIPSSFPSEAVISAYCCPQVDRSTDPFTWGKPDLHFLRRLCWEKFGWSIQKTDELLVPVLKEYEKREIQLRLEAFYTFNERFAKIRSKRITKAVKGITGNQSSDFMEYSFEEVPNRRKNRKSFDIESEMLSKLTEESVPNYKEQNSDKISSKKSNKRTAREPISFELGSPKQQTQVESRLCTDKASRVLGRGRRRRGRGRGKAERKGGVRDNESDHSSSDVSSGDAEQGFQVSKSEKPLEVRRSTRSRKNVCYALNDVESDDLNELQDQSEYEMSEREEGFSRDQVVSGEAPNDVNVLQQNKDKGPSLEIPSSQYLESGGGFCIHEAEVSKPDVSQGSYPFEADAPKDYHIMGGGFCIREMETGEHQDTAVPAFRETSESSHFSCFTEDAVFDNVVHQLTSGTKRVAEVEETNASTIKQNVDSADASNTDHPKFSDSMTKGAYNNPQVSGIGGLSAMPFLKRKRRKS</sequence>
<comment type="caution">
    <text evidence="17">The sequence shown here is derived from an EMBL/GenBank/DDBJ whole genome shotgun (WGS) entry which is preliminary data.</text>
</comment>
<accession>A0AAV8SEF9</accession>
<dbReference type="InterPro" id="IPR001044">
    <property type="entry name" value="XPG/Rad2_eukaryotes"/>
</dbReference>
<organism evidence="17 18">
    <name type="scientific">Erythroxylum novogranatense</name>
    <dbReference type="NCBI Taxonomy" id="1862640"/>
    <lineage>
        <taxon>Eukaryota</taxon>
        <taxon>Viridiplantae</taxon>
        <taxon>Streptophyta</taxon>
        <taxon>Embryophyta</taxon>
        <taxon>Tracheophyta</taxon>
        <taxon>Spermatophyta</taxon>
        <taxon>Magnoliopsida</taxon>
        <taxon>eudicotyledons</taxon>
        <taxon>Gunneridae</taxon>
        <taxon>Pentapetalae</taxon>
        <taxon>rosids</taxon>
        <taxon>fabids</taxon>
        <taxon>Malpighiales</taxon>
        <taxon>Erythroxylaceae</taxon>
        <taxon>Erythroxylum</taxon>
    </lineage>
</organism>
<evidence type="ECO:0000256" key="4">
    <source>
        <dbReference type="ARBA" id="ARBA00022679"/>
    </source>
</evidence>
<evidence type="ECO:0000256" key="12">
    <source>
        <dbReference type="ARBA" id="ARBA00023242"/>
    </source>
</evidence>
<keyword evidence="10" id="KW-0460">Magnesium</keyword>
<keyword evidence="5" id="KW-0540">Nuclease</keyword>
<dbReference type="InterPro" id="IPR036279">
    <property type="entry name" value="5-3_exonuclease_C_sf"/>
</dbReference>
<dbReference type="GO" id="GO:0004520">
    <property type="term" value="F:DNA endonuclease activity"/>
    <property type="evidence" value="ECO:0007669"/>
    <property type="project" value="TreeGrafter"/>
</dbReference>
<dbReference type="Pfam" id="PF00752">
    <property type="entry name" value="XPG_N"/>
    <property type="match status" value="1"/>
</dbReference>
<keyword evidence="11" id="KW-0234">DNA repair</keyword>
<dbReference type="FunFam" id="3.40.50.1010:FF:000031">
    <property type="entry name" value="DNA repair protein UVH3"/>
    <property type="match status" value="1"/>
</dbReference>
<dbReference type="GO" id="GO:0016740">
    <property type="term" value="F:transferase activity"/>
    <property type="evidence" value="ECO:0007669"/>
    <property type="project" value="UniProtKB-KW"/>
</dbReference>
<feature type="compositionally biased region" description="Low complexity" evidence="14">
    <location>
        <begin position="1106"/>
        <end position="1115"/>
    </location>
</feature>
<dbReference type="FunFam" id="1.10.150.20:FF:000050">
    <property type="entry name" value="DNA repair protein UVH3"/>
    <property type="match status" value="1"/>
</dbReference>
<dbReference type="GO" id="GO:0006289">
    <property type="term" value="P:nucleotide-excision repair"/>
    <property type="evidence" value="ECO:0007669"/>
    <property type="project" value="InterPro"/>
</dbReference>
<dbReference type="GO" id="GO:0003697">
    <property type="term" value="F:single-stranded DNA binding"/>
    <property type="evidence" value="ECO:0007669"/>
    <property type="project" value="InterPro"/>
</dbReference>
<dbReference type="PRINTS" id="PR00853">
    <property type="entry name" value="XPGRADSUPER"/>
</dbReference>
<evidence type="ECO:0000256" key="6">
    <source>
        <dbReference type="ARBA" id="ARBA00022723"/>
    </source>
</evidence>
<dbReference type="FunFam" id="3.40.50.1010:FF:000029">
    <property type="entry name" value="DNA repair protein UVH3"/>
    <property type="match status" value="1"/>
</dbReference>
<feature type="compositionally biased region" description="Acidic residues" evidence="14">
    <location>
        <begin position="1419"/>
        <end position="1430"/>
    </location>
</feature>
<feature type="compositionally biased region" description="Basic residues" evidence="14">
    <location>
        <begin position="1347"/>
        <end position="1357"/>
    </location>
</feature>
<dbReference type="GO" id="GO:0005634">
    <property type="term" value="C:nucleus"/>
    <property type="evidence" value="ECO:0007669"/>
    <property type="project" value="UniProtKB-SubCell"/>
</dbReference>
<dbReference type="PROSITE" id="PS00842">
    <property type="entry name" value="XPG_2"/>
    <property type="match status" value="1"/>
</dbReference>
<keyword evidence="13" id="KW-0175">Coiled coil</keyword>
<dbReference type="EMBL" id="JAIWQS010000011">
    <property type="protein sequence ID" value="KAJ8750315.1"/>
    <property type="molecule type" value="Genomic_DNA"/>
</dbReference>
<evidence type="ECO:0000256" key="14">
    <source>
        <dbReference type="SAM" id="MobiDB-lite"/>
    </source>
</evidence>
<dbReference type="PANTHER" id="PTHR16171">
    <property type="entry name" value="DNA REPAIR PROTEIN COMPLEMENTING XP-G CELLS-RELATED"/>
    <property type="match status" value="1"/>
</dbReference>
<evidence type="ECO:0000256" key="1">
    <source>
        <dbReference type="ARBA" id="ARBA00001946"/>
    </source>
</evidence>
<evidence type="ECO:0000256" key="5">
    <source>
        <dbReference type="ARBA" id="ARBA00022722"/>
    </source>
</evidence>
<dbReference type="SMART" id="SM00484">
    <property type="entry name" value="XPGI"/>
    <property type="match status" value="1"/>
</dbReference>
<keyword evidence="18" id="KW-1185">Reference proteome</keyword>
<dbReference type="InterPro" id="IPR008918">
    <property type="entry name" value="HhH2"/>
</dbReference>
<dbReference type="Pfam" id="PF14377">
    <property type="entry name" value="UBM"/>
    <property type="match status" value="2"/>
</dbReference>
<dbReference type="SUPFAM" id="SSF47807">
    <property type="entry name" value="5' to 3' exonuclease, C-terminal subdomain"/>
    <property type="match status" value="1"/>
</dbReference>
<name>A0AAV8SEF9_9ROSI</name>
<feature type="region of interest" description="Disordered" evidence="14">
    <location>
        <begin position="421"/>
        <end position="442"/>
    </location>
</feature>
<feature type="region of interest" description="Disordered" evidence="14">
    <location>
        <begin position="1577"/>
        <end position="1606"/>
    </location>
</feature>
<comment type="subcellular location">
    <subcellularLocation>
        <location evidence="2">Nucleus</location>
    </subcellularLocation>
</comment>
<feature type="compositionally biased region" description="Basic and acidic residues" evidence="14">
    <location>
        <begin position="1391"/>
        <end position="1400"/>
    </location>
</feature>
<feature type="compositionally biased region" description="Basic and acidic residues" evidence="14">
    <location>
        <begin position="128"/>
        <end position="139"/>
    </location>
</feature>
<evidence type="ECO:0000256" key="7">
    <source>
        <dbReference type="ARBA" id="ARBA00022759"/>
    </source>
</evidence>
<evidence type="ECO:0000313" key="17">
    <source>
        <dbReference type="EMBL" id="KAJ8750315.1"/>
    </source>
</evidence>
<evidence type="ECO:0000256" key="8">
    <source>
        <dbReference type="ARBA" id="ARBA00022763"/>
    </source>
</evidence>
<keyword evidence="8" id="KW-0227">DNA damage</keyword>
<keyword evidence="6" id="KW-0479">Metal-binding</keyword>
<evidence type="ECO:0000256" key="2">
    <source>
        <dbReference type="ARBA" id="ARBA00004123"/>
    </source>
</evidence>
<feature type="region of interest" description="Disordered" evidence="14">
    <location>
        <begin position="1292"/>
        <end position="1403"/>
    </location>
</feature>
<keyword evidence="7" id="KW-0255">Endonuclease</keyword>
<evidence type="ECO:0000256" key="10">
    <source>
        <dbReference type="ARBA" id="ARBA00022842"/>
    </source>
</evidence>
<dbReference type="SMART" id="SM00279">
    <property type="entry name" value="HhH2"/>
    <property type="match status" value="1"/>
</dbReference>
<dbReference type="PRINTS" id="PR00066">
    <property type="entry name" value="XRODRMPGMNTG"/>
</dbReference>
<evidence type="ECO:0000259" key="15">
    <source>
        <dbReference type="SMART" id="SM00484"/>
    </source>
</evidence>
<dbReference type="InterPro" id="IPR006086">
    <property type="entry name" value="XPG-I_dom"/>
</dbReference>
<evidence type="ECO:0000259" key="16">
    <source>
        <dbReference type="SMART" id="SM00485"/>
    </source>
</evidence>
<gene>
    <name evidence="17" type="ORF">K2173_014230</name>
</gene>
<keyword evidence="12" id="KW-0539">Nucleus</keyword>
<proteinExistence type="inferred from homology"/>
<dbReference type="InterPro" id="IPR025527">
    <property type="entry name" value="HUWE1/Rev1_UBM"/>
</dbReference>
<evidence type="ECO:0008006" key="19">
    <source>
        <dbReference type="Google" id="ProtNLM"/>
    </source>
</evidence>
<dbReference type="PANTHER" id="PTHR16171:SF7">
    <property type="entry name" value="DNA REPAIR PROTEIN RAD2"/>
    <property type="match status" value="1"/>
</dbReference>
<feature type="region of interest" description="Disordered" evidence="14">
    <location>
        <begin position="1098"/>
        <end position="1139"/>
    </location>
</feature>
<keyword evidence="4" id="KW-0808">Transferase</keyword>
<evidence type="ECO:0000313" key="18">
    <source>
        <dbReference type="Proteomes" id="UP001159364"/>
    </source>
</evidence>
<feature type="region of interest" description="Disordered" evidence="14">
    <location>
        <begin position="1419"/>
        <end position="1447"/>
    </location>
</feature>
<dbReference type="Proteomes" id="UP001159364">
    <property type="component" value="Linkage Group LG11"/>
</dbReference>
<feature type="compositionally biased region" description="Basic and acidic residues" evidence="14">
    <location>
        <begin position="1358"/>
        <end position="1375"/>
    </location>
</feature>
<dbReference type="CDD" id="cd09868">
    <property type="entry name" value="PIN_XPG_RAD2"/>
    <property type="match status" value="2"/>
</dbReference>
<dbReference type="InterPro" id="IPR029060">
    <property type="entry name" value="PIN-like_dom_sf"/>
</dbReference>
<dbReference type="GO" id="GO:0046872">
    <property type="term" value="F:metal ion binding"/>
    <property type="evidence" value="ECO:0007669"/>
    <property type="project" value="UniProtKB-KW"/>
</dbReference>
<evidence type="ECO:0000256" key="11">
    <source>
        <dbReference type="ARBA" id="ARBA00023204"/>
    </source>
</evidence>
<feature type="compositionally biased region" description="Polar residues" evidence="14">
    <location>
        <begin position="1593"/>
        <end position="1605"/>
    </location>
</feature>
<dbReference type="SUPFAM" id="SSF88723">
    <property type="entry name" value="PIN domain-like"/>
    <property type="match status" value="1"/>
</dbReference>
<comment type="cofactor">
    <cofactor evidence="1">
        <name>Mg(2+)</name>
        <dbReference type="ChEBI" id="CHEBI:18420"/>
    </cofactor>
</comment>
<feature type="domain" description="XPG-I" evidence="15">
    <location>
        <begin position="962"/>
        <end position="1031"/>
    </location>
</feature>
<protein>
    <recommendedName>
        <fullName evidence="19">DNA repair protein UVH3</fullName>
    </recommendedName>
</protein>
<dbReference type="InterPro" id="IPR006084">
    <property type="entry name" value="XPG/Rad2"/>
</dbReference>
<feature type="coiled-coil region" evidence="13">
    <location>
        <begin position="918"/>
        <end position="952"/>
    </location>
</feature>
<dbReference type="Pfam" id="PF00867">
    <property type="entry name" value="XPG_I"/>
    <property type="match status" value="1"/>
</dbReference>
<feature type="region of interest" description="Disordered" evidence="14">
    <location>
        <begin position="670"/>
        <end position="691"/>
    </location>
</feature>
<dbReference type="PROSITE" id="PS00841">
    <property type="entry name" value="XPG_1"/>
    <property type="match status" value="1"/>
</dbReference>
<dbReference type="InterPro" id="IPR019974">
    <property type="entry name" value="XPG_CS"/>
</dbReference>
<feature type="compositionally biased region" description="Polar residues" evidence="14">
    <location>
        <begin position="502"/>
        <end position="542"/>
    </location>
</feature>
<keyword evidence="9" id="KW-0378">Hydrolase</keyword>
<evidence type="ECO:0000256" key="13">
    <source>
        <dbReference type="SAM" id="Coils"/>
    </source>
</evidence>
<dbReference type="SMART" id="SM00485">
    <property type="entry name" value="XPGN"/>
    <property type="match status" value="1"/>
</dbReference>
<evidence type="ECO:0000256" key="9">
    <source>
        <dbReference type="ARBA" id="ARBA00022801"/>
    </source>
</evidence>
<feature type="region of interest" description="Disordered" evidence="14">
    <location>
        <begin position="128"/>
        <end position="148"/>
    </location>
</feature>
<evidence type="ECO:0000256" key="3">
    <source>
        <dbReference type="ARBA" id="ARBA00005283"/>
    </source>
</evidence>
<dbReference type="CDD" id="cd09904">
    <property type="entry name" value="H3TH_XPG"/>
    <property type="match status" value="1"/>
</dbReference>